<comment type="function">
    <text evidence="9">Involved in the cellular defense against the biological effects of O6-methylguanine (O6-MeG) and O4-methylthymine (O4-MeT) in DNA. Repairs the methylated nucleobase in DNA by stoichiometrically transferring the methyl group to a cysteine residue in the enzyme. This is a suicide reaction: the enzyme is irreversibly inactivated.</text>
</comment>
<dbReference type="Proteomes" id="UP000243053">
    <property type="component" value="Unassembled WGS sequence"/>
</dbReference>
<dbReference type="PANTHER" id="PTHR10815:SF5">
    <property type="entry name" value="METHYLATED-DNA--PROTEIN-CYSTEINE METHYLTRANSFERASE"/>
    <property type="match status" value="1"/>
</dbReference>
<reference evidence="13" key="1">
    <citation type="journal article" date="2017" name="Proc. Natl. Acad. Sci. U.S.A.">
        <title>Simulation of Deepwater Horizon oil plume reveals substrate specialization within a complex community of hydrocarbon degraders.</title>
        <authorList>
            <person name="Hu P."/>
            <person name="Dubinsky E.A."/>
            <person name="Probst A.J."/>
            <person name="Wang J."/>
            <person name="Sieber C.M.K."/>
            <person name="Tom L.M."/>
            <person name="Gardinali P."/>
            <person name="Banfield J.F."/>
            <person name="Atlas R.M."/>
            <person name="Andersen G.L."/>
        </authorList>
    </citation>
    <scope>NUCLEOTIDE SEQUENCE [LARGE SCALE GENOMIC DNA]</scope>
</reference>
<keyword evidence="7 9" id="KW-0234">DNA repair</keyword>
<dbReference type="GO" id="GO:0003908">
    <property type="term" value="F:methylated-DNA-[protein]-cysteine S-methyltransferase activity"/>
    <property type="evidence" value="ECO:0007669"/>
    <property type="project" value="UniProtKB-UniRule"/>
</dbReference>
<evidence type="ECO:0000256" key="5">
    <source>
        <dbReference type="ARBA" id="ARBA00022679"/>
    </source>
</evidence>
<protein>
    <recommendedName>
        <fullName evidence="9">Methylated-DNA--protein-cysteine methyltransferase</fullName>
        <ecNumber evidence="9">2.1.1.63</ecNumber>
    </recommendedName>
    <alternativeName>
        <fullName evidence="9">6-O-methylguanine-DNA methyltransferase</fullName>
        <shortName evidence="9">MGMT</shortName>
    </alternativeName>
    <alternativeName>
        <fullName evidence="9">O-6-methylguanine-DNA-alkyltransferase</fullName>
    </alternativeName>
</protein>
<dbReference type="HAMAP" id="MF_00772">
    <property type="entry name" value="OGT"/>
    <property type="match status" value="1"/>
</dbReference>
<feature type="active site" description="Nucleophile; methyl group acceptor" evidence="9">
    <location>
        <position position="130"/>
    </location>
</feature>
<dbReference type="InterPro" id="IPR001497">
    <property type="entry name" value="MethylDNA_cys_MeTrfase_AS"/>
</dbReference>
<accession>A0A1Y5E9J5</accession>
<evidence type="ECO:0000256" key="7">
    <source>
        <dbReference type="ARBA" id="ARBA00023204"/>
    </source>
</evidence>
<dbReference type="GO" id="GO:0032259">
    <property type="term" value="P:methylation"/>
    <property type="evidence" value="ECO:0007669"/>
    <property type="project" value="UniProtKB-KW"/>
</dbReference>
<evidence type="ECO:0000256" key="6">
    <source>
        <dbReference type="ARBA" id="ARBA00022763"/>
    </source>
</evidence>
<comment type="similarity">
    <text evidence="2 9">Belongs to the MGMT family.</text>
</comment>
<dbReference type="PROSITE" id="PS00374">
    <property type="entry name" value="MGMT"/>
    <property type="match status" value="1"/>
</dbReference>
<evidence type="ECO:0000259" key="11">
    <source>
        <dbReference type="Pfam" id="PF02870"/>
    </source>
</evidence>
<dbReference type="Pfam" id="PF01035">
    <property type="entry name" value="DNA_binding_1"/>
    <property type="match status" value="1"/>
</dbReference>
<dbReference type="InterPro" id="IPR036388">
    <property type="entry name" value="WH-like_DNA-bd_sf"/>
</dbReference>
<keyword evidence="3 9" id="KW-0963">Cytoplasm</keyword>
<dbReference type="SUPFAM" id="SSF46767">
    <property type="entry name" value="Methylated DNA-protein cysteine methyltransferase, C-terminal domain"/>
    <property type="match status" value="1"/>
</dbReference>
<dbReference type="PANTHER" id="PTHR10815">
    <property type="entry name" value="METHYLATED-DNA--PROTEIN-CYSTEINE METHYLTRANSFERASE"/>
    <property type="match status" value="1"/>
</dbReference>
<evidence type="ECO:0000256" key="4">
    <source>
        <dbReference type="ARBA" id="ARBA00022603"/>
    </source>
</evidence>
<dbReference type="SUPFAM" id="SSF53155">
    <property type="entry name" value="Methylated DNA-protein cysteine methyltransferase domain"/>
    <property type="match status" value="1"/>
</dbReference>
<proteinExistence type="inferred from homology"/>
<dbReference type="GO" id="GO:0006307">
    <property type="term" value="P:DNA alkylation repair"/>
    <property type="evidence" value="ECO:0007669"/>
    <property type="project" value="UniProtKB-UniRule"/>
</dbReference>
<dbReference type="Pfam" id="PF02870">
    <property type="entry name" value="Methyltransf_1N"/>
    <property type="match status" value="1"/>
</dbReference>
<dbReference type="AlphaFoldDB" id="A0A1Y5E9J5"/>
<name>A0A1Y5E9J5_COLPS</name>
<evidence type="ECO:0000256" key="2">
    <source>
        <dbReference type="ARBA" id="ARBA00008711"/>
    </source>
</evidence>
<dbReference type="Gene3D" id="1.10.10.10">
    <property type="entry name" value="Winged helix-like DNA-binding domain superfamily/Winged helix DNA-binding domain"/>
    <property type="match status" value="1"/>
</dbReference>
<dbReference type="NCBIfam" id="TIGR00589">
    <property type="entry name" value="ogt"/>
    <property type="match status" value="1"/>
</dbReference>
<evidence type="ECO:0000313" key="12">
    <source>
        <dbReference type="EMBL" id="OUR77635.1"/>
    </source>
</evidence>
<gene>
    <name evidence="12" type="ORF">A9Q75_14875</name>
</gene>
<dbReference type="InterPro" id="IPR036217">
    <property type="entry name" value="MethylDNA_cys_MeTrfase_DNAb"/>
</dbReference>
<evidence type="ECO:0000256" key="9">
    <source>
        <dbReference type="HAMAP-Rule" id="MF_00772"/>
    </source>
</evidence>
<dbReference type="InterPro" id="IPR036631">
    <property type="entry name" value="MGMT_N_sf"/>
</dbReference>
<evidence type="ECO:0000259" key="10">
    <source>
        <dbReference type="Pfam" id="PF01035"/>
    </source>
</evidence>
<evidence type="ECO:0000256" key="1">
    <source>
        <dbReference type="ARBA" id="ARBA00001286"/>
    </source>
</evidence>
<dbReference type="EC" id="2.1.1.63" evidence="9"/>
<evidence type="ECO:0000313" key="13">
    <source>
        <dbReference type="Proteomes" id="UP000243053"/>
    </source>
</evidence>
<comment type="miscellaneous">
    <text evidence="9">This enzyme catalyzes only one turnover and therefore is not strictly catalytic. According to one definition, an enzyme is a biocatalyst that acts repeatedly and over many reaction cycles.</text>
</comment>
<dbReference type="EMBL" id="MAAF01000085">
    <property type="protein sequence ID" value="OUR77635.1"/>
    <property type="molecule type" value="Genomic_DNA"/>
</dbReference>
<keyword evidence="6 9" id="KW-0227">DNA damage</keyword>
<evidence type="ECO:0000256" key="3">
    <source>
        <dbReference type="ARBA" id="ARBA00022490"/>
    </source>
</evidence>
<sequence>MFIDYLDTPLGLFEFMATEQGICQAIFCGDKISDDKAYGDQKGESKANDITELCKQQLIEYFAGQRHAFTVPLDPQGTEFQQSVWGCLAKIPFGTVKSYGEIAKMLDKPKASQAVGGANGRNPITLIVPCHRVIGGDGSLTGYAGGIERKLWLLNHEGVEVKQSNQNAKLDIKNVINKRQAKTQFLR</sequence>
<feature type="domain" description="Methylated-DNA-[protein]-cysteine S-methyltransferase DNA binding" evidence="10">
    <location>
        <begin position="79"/>
        <end position="159"/>
    </location>
</feature>
<keyword evidence="4 9" id="KW-0489">Methyltransferase</keyword>
<dbReference type="GO" id="GO:0005737">
    <property type="term" value="C:cytoplasm"/>
    <property type="evidence" value="ECO:0007669"/>
    <property type="project" value="UniProtKB-SubCell"/>
</dbReference>
<dbReference type="InterPro" id="IPR008332">
    <property type="entry name" value="MethylG_MeTrfase_N"/>
</dbReference>
<dbReference type="FunFam" id="1.10.10.10:FF:000214">
    <property type="entry name" value="Methylated-DNA--protein-cysteine methyltransferase"/>
    <property type="match status" value="1"/>
</dbReference>
<feature type="domain" description="Methylguanine DNA methyltransferase ribonuclease-like" evidence="11">
    <location>
        <begin position="3"/>
        <end position="75"/>
    </location>
</feature>
<dbReference type="InterPro" id="IPR023546">
    <property type="entry name" value="MGMT"/>
</dbReference>
<dbReference type="InterPro" id="IPR014048">
    <property type="entry name" value="MethylDNA_cys_MeTrfase_DNA-bd"/>
</dbReference>
<comment type="catalytic activity">
    <reaction evidence="1 9">
        <text>a 4-O-methyl-thymidine in DNA + L-cysteinyl-[protein] = a thymidine in DNA + S-methyl-L-cysteinyl-[protein]</text>
        <dbReference type="Rhea" id="RHEA:53428"/>
        <dbReference type="Rhea" id="RHEA-COMP:10131"/>
        <dbReference type="Rhea" id="RHEA-COMP:10132"/>
        <dbReference type="Rhea" id="RHEA-COMP:13555"/>
        <dbReference type="Rhea" id="RHEA-COMP:13556"/>
        <dbReference type="ChEBI" id="CHEBI:29950"/>
        <dbReference type="ChEBI" id="CHEBI:82612"/>
        <dbReference type="ChEBI" id="CHEBI:137386"/>
        <dbReference type="ChEBI" id="CHEBI:137387"/>
        <dbReference type="EC" id="2.1.1.63"/>
    </reaction>
</comment>
<evidence type="ECO:0000256" key="8">
    <source>
        <dbReference type="ARBA" id="ARBA00049348"/>
    </source>
</evidence>
<comment type="caution">
    <text evidence="12">The sequence shown here is derived from an EMBL/GenBank/DDBJ whole genome shotgun (WGS) entry which is preliminary data.</text>
</comment>
<keyword evidence="5 9" id="KW-0808">Transferase</keyword>
<comment type="catalytic activity">
    <reaction evidence="8 9">
        <text>a 6-O-methyl-2'-deoxyguanosine in DNA + L-cysteinyl-[protein] = S-methyl-L-cysteinyl-[protein] + a 2'-deoxyguanosine in DNA</text>
        <dbReference type="Rhea" id="RHEA:24000"/>
        <dbReference type="Rhea" id="RHEA-COMP:10131"/>
        <dbReference type="Rhea" id="RHEA-COMP:10132"/>
        <dbReference type="Rhea" id="RHEA-COMP:11367"/>
        <dbReference type="Rhea" id="RHEA-COMP:11368"/>
        <dbReference type="ChEBI" id="CHEBI:29950"/>
        <dbReference type="ChEBI" id="CHEBI:82612"/>
        <dbReference type="ChEBI" id="CHEBI:85445"/>
        <dbReference type="ChEBI" id="CHEBI:85448"/>
        <dbReference type="EC" id="2.1.1.63"/>
    </reaction>
</comment>
<comment type="subcellular location">
    <subcellularLocation>
        <location evidence="9">Cytoplasm</location>
    </subcellularLocation>
</comment>
<dbReference type="CDD" id="cd06445">
    <property type="entry name" value="ATase"/>
    <property type="match status" value="1"/>
</dbReference>
<organism evidence="12 13">
    <name type="scientific">Colwellia psychrerythraea</name>
    <name type="common">Vibrio psychroerythus</name>
    <dbReference type="NCBI Taxonomy" id="28229"/>
    <lineage>
        <taxon>Bacteria</taxon>
        <taxon>Pseudomonadati</taxon>
        <taxon>Pseudomonadota</taxon>
        <taxon>Gammaproteobacteria</taxon>
        <taxon>Alteromonadales</taxon>
        <taxon>Colwelliaceae</taxon>
        <taxon>Colwellia</taxon>
    </lineage>
</organism>
<dbReference type="Gene3D" id="3.30.160.70">
    <property type="entry name" value="Methylated DNA-protein cysteine methyltransferase domain"/>
    <property type="match status" value="1"/>
</dbReference>